<proteinExistence type="predicted"/>
<evidence type="ECO:0000313" key="2">
    <source>
        <dbReference type="Proteomes" id="UP000003843"/>
    </source>
</evidence>
<dbReference type="EMBL" id="ACEQ02000048">
    <property type="protein sequence ID" value="EEZ74426.1"/>
    <property type="molecule type" value="Genomic_DNA"/>
</dbReference>
<reference evidence="1 2" key="1">
    <citation type="submission" date="2009-10" db="EMBL/GenBank/DDBJ databases">
        <authorList>
            <person name="Weinstock G."/>
            <person name="Sodergren E."/>
            <person name="Clifton S."/>
            <person name="Fulton L."/>
            <person name="Fulton B."/>
            <person name="Courtney L."/>
            <person name="Fronick C."/>
            <person name="Harrison M."/>
            <person name="Strong C."/>
            <person name="Farmer C."/>
            <person name="Delahaunty K."/>
            <person name="Markovic C."/>
            <person name="Hall O."/>
            <person name="Minx P."/>
            <person name="Tomlinson C."/>
            <person name="Mitreva M."/>
            <person name="Nelson J."/>
            <person name="Hou S."/>
            <person name="Wollam A."/>
            <person name="Pepin K.H."/>
            <person name="Johnson M."/>
            <person name="Bhonagiri V."/>
            <person name="Nash W.E."/>
            <person name="Warren W."/>
            <person name="Chinwalla A."/>
            <person name="Mardis E.R."/>
            <person name="Wilson R.K."/>
        </authorList>
    </citation>
    <scope>NUCLEOTIDE SEQUENCE [LARGE SCALE GENOMIC DNA]</scope>
    <source>
        <strain evidence="1 2">ATCC 23970</strain>
    </source>
</reference>
<evidence type="ECO:0000313" key="1">
    <source>
        <dbReference type="EMBL" id="EEZ74426.1"/>
    </source>
</evidence>
<name>D0WDB3_NEILA</name>
<accession>D0WDB3</accession>
<comment type="caution">
    <text evidence="1">The sequence shown here is derived from an EMBL/GenBank/DDBJ whole genome shotgun (WGS) entry which is preliminary data.</text>
</comment>
<protein>
    <submittedName>
        <fullName evidence="1">Uncharacterized protein</fullName>
    </submittedName>
</protein>
<organism evidence="1 2">
    <name type="scientific">Neisseria lactamica ATCC 23970</name>
    <dbReference type="NCBI Taxonomy" id="546265"/>
    <lineage>
        <taxon>Bacteria</taxon>
        <taxon>Pseudomonadati</taxon>
        <taxon>Pseudomonadota</taxon>
        <taxon>Betaproteobacteria</taxon>
        <taxon>Neisseriales</taxon>
        <taxon>Neisseriaceae</taxon>
        <taxon>Neisseria</taxon>
    </lineage>
</organism>
<sequence>MGIKIEIQTGCPAARPCRRCGFRRHTRDAPVPSEAFSSQTK</sequence>
<dbReference type="AlphaFoldDB" id="D0WDB3"/>
<dbReference type="Proteomes" id="UP000003843">
    <property type="component" value="Unassembled WGS sequence"/>
</dbReference>
<gene>
    <name evidence="1" type="ORF">NEILACOT_05549</name>
</gene>